<dbReference type="EMBL" id="JAEOAH010000017">
    <property type="protein sequence ID" value="MBK3495643.1"/>
    <property type="molecule type" value="Genomic_DNA"/>
</dbReference>
<protein>
    <submittedName>
        <fullName evidence="1">Uncharacterized protein</fullName>
    </submittedName>
</protein>
<gene>
    <name evidence="1" type="ORF">JFL43_12430</name>
</gene>
<comment type="caution">
    <text evidence="1">The sequence shown here is derived from an EMBL/GenBank/DDBJ whole genome shotgun (WGS) entry which is preliminary data.</text>
</comment>
<reference evidence="1 2" key="1">
    <citation type="submission" date="2020-12" db="EMBL/GenBank/DDBJ databases">
        <title>YIM B01967 draft genome.</title>
        <authorList>
            <person name="Yan X."/>
        </authorList>
    </citation>
    <scope>NUCLEOTIDE SEQUENCE [LARGE SCALE GENOMIC DNA]</scope>
    <source>
        <strain evidence="1 2">YIM B01967</strain>
    </source>
</reference>
<sequence>MKQTILFIMIIVSLIVVATFTIEQKKQQQITIETEIGDKIIRKLESQYGSFIDYEWSDDNYEKYKSLVVYDVKHSQLEHQKFANNKTVKHKDFVGDTSMHQEIWQDFKNLFDQEYTNSVEVLEITTDGVGQEMAAVESIDDLNKTWTLYIDYQERKNSKDYYSTLIHEFGHLLTLRDDQTNQFSLKTSFCFTYQVANLCSLKNSYINQFYKRFWINLEQEWEEKKVGEDDYENLLSFYNVHSDEFVTDYAATNAEEDIAESWMYFILSLSDEDYGERVKFFYEYPELVKLRANILKKLAIEYPKSNGV</sequence>
<dbReference type="RefSeq" id="WP_200749285.1">
    <property type="nucleotide sequence ID" value="NZ_JAEOAH010000017.1"/>
</dbReference>
<evidence type="ECO:0000313" key="1">
    <source>
        <dbReference type="EMBL" id="MBK3495643.1"/>
    </source>
</evidence>
<proteinExistence type="predicted"/>
<organism evidence="1 2">
    <name type="scientific">Viridibacillus soli</name>
    <dbReference type="NCBI Taxonomy" id="2798301"/>
    <lineage>
        <taxon>Bacteria</taxon>
        <taxon>Bacillati</taxon>
        <taxon>Bacillota</taxon>
        <taxon>Bacilli</taxon>
        <taxon>Bacillales</taxon>
        <taxon>Caryophanaceae</taxon>
        <taxon>Viridibacillus</taxon>
    </lineage>
</organism>
<name>A0ABS1H8A3_9BACL</name>
<evidence type="ECO:0000313" key="2">
    <source>
        <dbReference type="Proteomes" id="UP000618943"/>
    </source>
</evidence>
<dbReference type="SUPFAM" id="SSF55486">
    <property type="entry name" value="Metalloproteases ('zincins'), catalytic domain"/>
    <property type="match status" value="1"/>
</dbReference>
<keyword evidence="2" id="KW-1185">Reference proteome</keyword>
<dbReference type="Proteomes" id="UP000618943">
    <property type="component" value="Unassembled WGS sequence"/>
</dbReference>
<accession>A0ABS1H8A3</accession>